<keyword evidence="1 3" id="KW-0560">Oxidoreductase</keyword>
<dbReference type="Proteomes" id="UP000052023">
    <property type="component" value="Unassembled WGS sequence"/>
</dbReference>
<gene>
    <name evidence="3" type="ORF">CQ13_38945</name>
</gene>
<dbReference type="SUPFAM" id="SSF51905">
    <property type="entry name" value="FAD/NAD(P)-binding domain"/>
    <property type="match status" value="1"/>
</dbReference>
<dbReference type="AlphaFoldDB" id="A0A0R3N9H6"/>
<organism evidence="3 4">
    <name type="scientific">Bradyrhizobium retamae</name>
    <dbReference type="NCBI Taxonomy" id="1300035"/>
    <lineage>
        <taxon>Bacteria</taxon>
        <taxon>Pseudomonadati</taxon>
        <taxon>Pseudomonadota</taxon>
        <taxon>Alphaproteobacteria</taxon>
        <taxon>Hyphomicrobiales</taxon>
        <taxon>Nitrobacteraceae</taxon>
        <taxon>Bradyrhizobium</taxon>
    </lineage>
</organism>
<protein>
    <submittedName>
        <fullName evidence="3">Amino acid dehydrogenase</fullName>
        <ecNumber evidence="3">1.4.99.6</ecNumber>
    </submittedName>
</protein>
<evidence type="ECO:0000313" key="4">
    <source>
        <dbReference type="Proteomes" id="UP000052023"/>
    </source>
</evidence>
<reference evidence="3 4" key="1">
    <citation type="submission" date="2014-03" db="EMBL/GenBank/DDBJ databases">
        <title>Bradyrhizobium valentinum sp. nov., isolated from effective nodules of Lupinus mariae-josephae, a lupine endemic of basic-lime soils in Eastern Spain.</title>
        <authorList>
            <person name="Duran D."/>
            <person name="Rey L."/>
            <person name="Navarro A."/>
            <person name="Busquets A."/>
            <person name="Imperial J."/>
            <person name="Ruiz-Argueso T."/>
        </authorList>
    </citation>
    <scope>NUCLEOTIDE SEQUENCE [LARGE SCALE GENOMIC DNA]</scope>
    <source>
        <strain evidence="3 4">Ro19</strain>
    </source>
</reference>
<dbReference type="OrthoDB" id="9805337at2"/>
<dbReference type="Pfam" id="PF01266">
    <property type="entry name" value="DAO"/>
    <property type="match status" value="1"/>
</dbReference>
<dbReference type="SUPFAM" id="SSF54373">
    <property type="entry name" value="FAD-linked reductases, C-terminal domain"/>
    <property type="match status" value="1"/>
</dbReference>
<dbReference type="PANTHER" id="PTHR13847">
    <property type="entry name" value="SARCOSINE DEHYDROGENASE-RELATED"/>
    <property type="match status" value="1"/>
</dbReference>
<dbReference type="GO" id="GO:0005737">
    <property type="term" value="C:cytoplasm"/>
    <property type="evidence" value="ECO:0007669"/>
    <property type="project" value="TreeGrafter"/>
</dbReference>
<evidence type="ECO:0000256" key="1">
    <source>
        <dbReference type="ARBA" id="ARBA00023002"/>
    </source>
</evidence>
<dbReference type="Gene3D" id="3.50.50.60">
    <property type="entry name" value="FAD/NAD(P)-binding domain"/>
    <property type="match status" value="2"/>
</dbReference>
<dbReference type="RefSeq" id="WP_057842507.1">
    <property type="nucleotide sequence ID" value="NZ_LLYA01000047.1"/>
</dbReference>
<evidence type="ECO:0000313" key="3">
    <source>
        <dbReference type="EMBL" id="KRR29012.1"/>
    </source>
</evidence>
<dbReference type="NCBIfam" id="NF009074">
    <property type="entry name" value="PRK12409.1"/>
    <property type="match status" value="1"/>
</dbReference>
<comment type="caution">
    <text evidence="3">The sequence shown here is derived from an EMBL/GenBank/DDBJ whole genome shotgun (WGS) entry which is preliminary data.</text>
</comment>
<proteinExistence type="predicted"/>
<sequence length="419" mass="46378">MSTIIIIGSGITGVTTAYAMAARGYTVTVFDRERYPAMDTSFANGGQLSASNSEVWNNPSNIFKGLRWMLRKDAPLLLNPSPSFHKYTWLAEFIGQIRHYRRHTIETTRLAIAARQHLFEIADREGIAFDLERRGILHIYSNKAEFDEAYRVNELLRAGGLDRHPVTPAEMRVIEPALQGEHYGGFFTPSDATGDIHKFTRGLAAACERKGVRFVFGAQVGDIRADLEGVLVRWQEGPLRNELRAKKAVICAGIGSRRIASMLGDRVNIYPVKGYSITVNLADEVSQKAAPRVSLLDEAAKIVTSRLGQDRFRVAGTAELNGENRDIRADRIKPLVRWVEQLFPGVCTAQVVPWAGLRPMTPSMMPKVGRGKKPNIFYNTGHGHLGWTLSAVTAEMVADAITTDQGGTPARLVRGFSCR</sequence>
<keyword evidence="4" id="KW-1185">Reference proteome</keyword>
<accession>A0A0R3N9H6</accession>
<evidence type="ECO:0000259" key="2">
    <source>
        <dbReference type="Pfam" id="PF01266"/>
    </source>
</evidence>
<dbReference type="Gene3D" id="3.30.9.10">
    <property type="entry name" value="D-Amino Acid Oxidase, subunit A, domain 2"/>
    <property type="match status" value="1"/>
</dbReference>
<feature type="domain" description="FAD dependent oxidoreductase" evidence="2">
    <location>
        <begin position="4"/>
        <end position="399"/>
    </location>
</feature>
<dbReference type="EMBL" id="LLYA01000047">
    <property type="protein sequence ID" value="KRR29012.1"/>
    <property type="molecule type" value="Genomic_DNA"/>
</dbReference>
<dbReference type="EC" id="1.4.99.6" evidence="3"/>
<dbReference type="InterPro" id="IPR006076">
    <property type="entry name" value="FAD-dep_OxRdtase"/>
</dbReference>
<dbReference type="GO" id="GO:0016491">
    <property type="term" value="F:oxidoreductase activity"/>
    <property type="evidence" value="ECO:0007669"/>
    <property type="project" value="UniProtKB-KW"/>
</dbReference>
<dbReference type="PANTHER" id="PTHR13847:SF289">
    <property type="entry name" value="GLYCINE OXIDASE"/>
    <property type="match status" value="1"/>
</dbReference>
<dbReference type="InterPro" id="IPR036188">
    <property type="entry name" value="FAD/NAD-bd_sf"/>
</dbReference>
<name>A0A0R3N9H6_9BRAD</name>